<reference evidence="8 9" key="1">
    <citation type="submission" date="2017-06" db="EMBL/GenBank/DDBJ databases">
        <title>Ant-infecting Ophiocordyceps genomes reveal a high diversity of potential behavioral manipulation genes and a possible major role for enterotoxins.</title>
        <authorList>
            <person name="De Bekker C."/>
            <person name="Evans H.C."/>
            <person name="Brachmann A."/>
            <person name="Hughes D.P."/>
        </authorList>
    </citation>
    <scope>NUCLEOTIDE SEQUENCE [LARGE SCALE GENOMIC DNA]</scope>
    <source>
        <strain evidence="8 9">Map64</strain>
    </source>
</reference>
<sequence>MRPVSFVTHVAPLRRGFALSTTPSCRPATTYCFRSGSIAFLQTRQQHTQRRSIHVTDKKASSATGGLPLPPSMTPPDDSESRTPLAMLPLSMVLRSFCTSVVSSSPLLLKPSLQIMSLLANSSNPVLNPDRNPLLRFFLKQTFYAQFCAGENAVEVGQTVARVKGIGFTGVILNYAKEVELSDSQADQLKASNASMETNDMIENEVGPWAEGTLATVGLTEAGDFVAVKFTGAGRLALNLLAHRLPPTPTLGRYIESICQLAQQRGVQLLFDAEQDRLQDGIDDWTLMYAARYNTSPDFATIYGTYQAYKKCAPEVLARHLNESRQRGFSLGVKLVRGAYLGSDPRSCFHDSKAETDACFNGLSAAVLTRQWNDALPGKGSFPDAHLVLATHNAESVRQARAICDAGDARSPVAFAQLQGMADEISCELVDSGASDKGAKGQPVFKYMVWGTTGECMKYLLRRAQENKDAIQRTRDGRDAMWAELVRRFKSLLSA</sequence>
<keyword evidence="5" id="KW-0285">Flavoprotein</keyword>
<dbReference type="InterPro" id="IPR002872">
    <property type="entry name" value="Proline_DH_dom"/>
</dbReference>
<comment type="catalytic activity">
    <reaction evidence="5">
        <text>L-proline + a quinone = (S)-1-pyrroline-5-carboxylate + a quinol + H(+)</text>
        <dbReference type="Rhea" id="RHEA:23784"/>
        <dbReference type="ChEBI" id="CHEBI:15378"/>
        <dbReference type="ChEBI" id="CHEBI:17388"/>
        <dbReference type="ChEBI" id="CHEBI:24646"/>
        <dbReference type="ChEBI" id="CHEBI:60039"/>
        <dbReference type="ChEBI" id="CHEBI:132124"/>
        <dbReference type="EC" id="1.5.5.2"/>
    </reaction>
</comment>
<evidence type="ECO:0000256" key="2">
    <source>
        <dbReference type="ARBA" id="ARBA00012695"/>
    </source>
</evidence>
<proteinExistence type="inferred from homology"/>
<evidence type="ECO:0000313" key="8">
    <source>
        <dbReference type="EMBL" id="PHH66221.1"/>
    </source>
</evidence>
<feature type="region of interest" description="Disordered" evidence="6">
    <location>
        <begin position="49"/>
        <end position="82"/>
    </location>
</feature>
<dbReference type="GO" id="GO:0004657">
    <property type="term" value="F:proline dehydrogenase activity"/>
    <property type="evidence" value="ECO:0007669"/>
    <property type="project" value="UniProtKB-EC"/>
</dbReference>
<comment type="cofactor">
    <cofactor evidence="5">
        <name>FAD</name>
        <dbReference type="ChEBI" id="CHEBI:57692"/>
    </cofactor>
</comment>
<dbReference type="PANTHER" id="PTHR13914:SF30">
    <property type="entry name" value="PROLINE DEHYDROGENASE"/>
    <property type="match status" value="1"/>
</dbReference>
<keyword evidence="4 5" id="KW-0642">Proline metabolism</keyword>
<gene>
    <name evidence="8" type="ORF">CDD81_7814</name>
</gene>
<evidence type="ECO:0000259" key="7">
    <source>
        <dbReference type="Pfam" id="PF01619"/>
    </source>
</evidence>
<dbReference type="GO" id="GO:0010133">
    <property type="term" value="P:L-proline catabolic process to L-glutamate"/>
    <property type="evidence" value="ECO:0007669"/>
    <property type="project" value="TreeGrafter"/>
</dbReference>
<keyword evidence="9" id="KW-1185">Reference proteome</keyword>
<dbReference type="GO" id="GO:0005739">
    <property type="term" value="C:mitochondrion"/>
    <property type="evidence" value="ECO:0007669"/>
    <property type="project" value="TreeGrafter"/>
</dbReference>
<evidence type="ECO:0000313" key="9">
    <source>
        <dbReference type="Proteomes" id="UP000226192"/>
    </source>
</evidence>
<feature type="domain" description="Proline dehydrogenase" evidence="7">
    <location>
        <begin position="158"/>
        <end position="475"/>
    </location>
</feature>
<dbReference type="OrthoDB" id="5464at2759"/>
<dbReference type="InterPro" id="IPR029041">
    <property type="entry name" value="FAD-linked_oxidoreductase-like"/>
</dbReference>
<dbReference type="AlphaFoldDB" id="A0A2C5YH46"/>
<dbReference type="Gene3D" id="3.20.20.220">
    <property type="match status" value="1"/>
</dbReference>
<comment type="caution">
    <text evidence="8">The sequence shown here is derived from an EMBL/GenBank/DDBJ whole genome shotgun (WGS) entry which is preliminary data.</text>
</comment>
<protein>
    <recommendedName>
        <fullName evidence="2 5">Proline dehydrogenase</fullName>
        <ecNumber evidence="2 5">1.5.5.2</ecNumber>
    </recommendedName>
</protein>
<dbReference type="PANTHER" id="PTHR13914">
    <property type="entry name" value="PROLINE OXIDASE"/>
    <property type="match status" value="1"/>
</dbReference>
<evidence type="ECO:0000256" key="5">
    <source>
        <dbReference type="RuleBase" id="RU364054"/>
    </source>
</evidence>
<dbReference type="GO" id="GO:0071949">
    <property type="term" value="F:FAD binding"/>
    <property type="evidence" value="ECO:0007669"/>
    <property type="project" value="TreeGrafter"/>
</dbReference>
<organism evidence="8 9">
    <name type="scientific">Ophiocordyceps australis</name>
    <dbReference type="NCBI Taxonomy" id="1399860"/>
    <lineage>
        <taxon>Eukaryota</taxon>
        <taxon>Fungi</taxon>
        <taxon>Dikarya</taxon>
        <taxon>Ascomycota</taxon>
        <taxon>Pezizomycotina</taxon>
        <taxon>Sordariomycetes</taxon>
        <taxon>Hypocreomycetidae</taxon>
        <taxon>Hypocreales</taxon>
        <taxon>Ophiocordycipitaceae</taxon>
        <taxon>Ophiocordyceps</taxon>
    </lineage>
</organism>
<keyword evidence="3 5" id="KW-0560">Oxidoreductase</keyword>
<accession>A0A2C5YH46</accession>
<evidence type="ECO:0000256" key="3">
    <source>
        <dbReference type="ARBA" id="ARBA00023002"/>
    </source>
</evidence>
<dbReference type="STRING" id="1399860.A0A2C5YH46"/>
<keyword evidence="5" id="KW-0274">FAD</keyword>
<evidence type="ECO:0000256" key="1">
    <source>
        <dbReference type="ARBA" id="ARBA00005869"/>
    </source>
</evidence>
<dbReference type="EMBL" id="NJET01000009">
    <property type="protein sequence ID" value="PHH66221.1"/>
    <property type="molecule type" value="Genomic_DNA"/>
</dbReference>
<dbReference type="EC" id="1.5.5.2" evidence="2 5"/>
<dbReference type="Pfam" id="PF01619">
    <property type="entry name" value="Pro_dh"/>
    <property type="match status" value="1"/>
</dbReference>
<dbReference type="SUPFAM" id="SSF51730">
    <property type="entry name" value="FAD-linked oxidoreductase"/>
    <property type="match status" value="1"/>
</dbReference>
<dbReference type="Proteomes" id="UP000226192">
    <property type="component" value="Unassembled WGS sequence"/>
</dbReference>
<comment type="similarity">
    <text evidence="1 5">Belongs to the proline oxidase family.</text>
</comment>
<evidence type="ECO:0000256" key="6">
    <source>
        <dbReference type="SAM" id="MobiDB-lite"/>
    </source>
</evidence>
<dbReference type="InterPro" id="IPR015659">
    <property type="entry name" value="Proline_oxidase"/>
</dbReference>
<comment type="function">
    <text evidence="5">Converts proline to delta-1-pyrroline-5-carboxylate.</text>
</comment>
<evidence type="ECO:0000256" key="4">
    <source>
        <dbReference type="ARBA" id="ARBA00023062"/>
    </source>
</evidence>
<name>A0A2C5YH46_9HYPO</name>